<dbReference type="EMBL" id="BAAANQ010000003">
    <property type="protein sequence ID" value="GAA2049915.1"/>
    <property type="molecule type" value="Genomic_DNA"/>
</dbReference>
<evidence type="ECO:0000313" key="3">
    <source>
        <dbReference type="Proteomes" id="UP001403094"/>
    </source>
</evidence>
<protein>
    <submittedName>
        <fullName evidence="2">Uncharacterized protein</fullName>
    </submittedName>
</protein>
<keyword evidence="3" id="KW-1185">Reference proteome</keyword>
<feature type="region of interest" description="Disordered" evidence="1">
    <location>
        <begin position="17"/>
        <end position="56"/>
    </location>
</feature>
<evidence type="ECO:0000256" key="1">
    <source>
        <dbReference type="SAM" id="MobiDB-lite"/>
    </source>
</evidence>
<sequence length="56" mass="6326">MRWVACSPDEHIYARSGRPVPRVRALPPPAGPRYDAAGERSDDSRTDDSRTDDPRF</sequence>
<comment type="caution">
    <text evidence="2">The sequence shown here is derived from an EMBL/GenBank/DDBJ whole genome shotgun (WGS) entry which is preliminary data.</text>
</comment>
<evidence type="ECO:0000313" key="2">
    <source>
        <dbReference type="EMBL" id="GAA2049915.1"/>
    </source>
</evidence>
<reference evidence="2 3" key="1">
    <citation type="journal article" date="2019" name="Int. J. Syst. Evol. Microbiol.">
        <title>The Global Catalogue of Microorganisms (GCM) 10K type strain sequencing project: providing services to taxonomists for standard genome sequencing and annotation.</title>
        <authorList>
            <consortium name="The Broad Institute Genomics Platform"/>
            <consortium name="The Broad Institute Genome Sequencing Center for Infectious Disease"/>
            <person name="Wu L."/>
            <person name="Ma J."/>
        </authorList>
    </citation>
    <scope>NUCLEOTIDE SEQUENCE [LARGE SCALE GENOMIC DNA]</scope>
    <source>
        <strain evidence="2 3">JCM 14549</strain>
    </source>
</reference>
<organism evidence="2 3">
    <name type="scientific">Streptomyces cheonanensis</name>
    <dbReference type="NCBI Taxonomy" id="312720"/>
    <lineage>
        <taxon>Bacteria</taxon>
        <taxon>Bacillati</taxon>
        <taxon>Actinomycetota</taxon>
        <taxon>Actinomycetes</taxon>
        <taxon>Kitasatosporales</taxon>
        <taxon>Streptomycetaceae</taxon>
        <taxon>Streptomyces</taxon>
    </lineage>
</organism>
<gene>
    <name evidence="2" type="ORF">GCM10009757_21340</name>
</gene>
<feature type="compositionally biased region" description="Basic and acidic residues" evidence="1">
    <location>
        <begin position="36"/>
        <end position="56"/>
    </location>
</feature>
<name>A0ABN2V934_9ACTN</name>
<accession>A0ABN2V934</accession>
<dbReference type="Proteomes" id="UP001403094">
    <property type="component" value="Unassembled WGS sequence"/>
</dbReference>
<proteinExistence type="predicted"/>